<dbReference type="InterPro" id="IPR016181">
    <property type="entry name" value="Acyl_CoA_acyltransferase"/>
</dbReference>
<dbReference type="AlphaFoldDB" id="A0A244CMV8"/>
<gene>
    <name evidence="2" type="ORF">B1199_16425</name>
</gene>
<dbReference type="SUPFAM" id="SSF55729">
    <property type="entry name" value="Acyl-CoA N-acyltransferases (Nat)"/>
    <property type="match status" value="1"/>
</dbReference>
<evidence type="ECO:0000259" key="1">
    <source>
        <dbReference type="PROSITE" id="PS51186"/>
    </source>
</evidence>
<dbReference type="OrthoDB" id="9796171at2"/>
<dbReference type="RefSeq" id="WP_086745203.1">
    <property type="nucleotide sequence ID" value="NZ_MWPV01000005.1"/>
</dbReference>
<dbReference type="Gene3D" id="3.40.630.30">
    <property type="match status" value="1"/>
</dbReference>
<dbReference type="PROSITE" id="PS51186">
    <property type="entry name" value="GNAT"/>
    <property type="match status" value="1"/>
</dbReference>
<evidence type="ECO:0000313" key="2">
    <source>
        <dbReference type="EMBL" id="OUL56950.1"/>
    </source>
</evidence>
<sequence>MSYHVHQVNWLNSQKELKAIREKVFVCEYHIPKNVEFDTLDSLARHIILKNEHEAVIATGRLSDDGLMSRVAVLASHRNQQVYKMVFSFLVELAKKQGIEKVSFNCILQETDKFLNAGFEAQGHVFMEAGIPRLRLSCPVSNFNPEPFTLVH</sequence>
<protein>
    <submittedName>
        <fullName evidence="2">GNAT family N-acetyltransferase</fullName>
    </submittedName>
</protein>
<dbReference type="Proteomes" id="UP000194841">
    <property type="component" value="Unassembled WGS sequence"/>
</dbReference>
<feature type="domain" description="N-acetyltransferase" evidence="1">
    <location>
        <begin position="3"/>
        <end position="141"/>
    </location>
</feature>
<proteinExistence type="predicted"/>
<dbReference type="GO" id="GO:0016747">
    <property type="term" value="F:acyltransferase activity, transferring groups other than amino-acyl groups"/>
    <property type="evidence" value="ECO:0007669"/>
    <property type="project" value="InterPro"/>
</dbReference>
<keyword evidence="2" id="KW-0808">Transferase</keyword>
<comment type="caution">
    <text evidence="2">The sequence shown here is derived from an EMBL/GenBank/DDBJ whole genome shotgun (WGS) entry which is preliminary data.</text>
</comment>
<keyword evidence="3" id="KW-1185">Reference proteome</keyword>
<dbReference type="EMBL" id="MWPV01000005">
    <property type="protein sequence ID" value="OUL56950.1"/>
    <property type="molecule type" value="Genomic_DNA"/>
</dbReference>
<dbReference type="InterPro" id="IPR000182">
    <property type="entry name" value="GNAT_dom"/>
</dbReference>
<name>A0A244CMV8_PSEDV</name>
<accession>A0A244CMV8</accession>
<evidence type="ECO:0000313" key="3">
    <source>
        <dbReference type="Proteomes" id="UP000194841"/>
    </source>
</evidence>
<reference evidence="2 3" key="1">
    <citation type="submission" date="2017-02" db="EMBL/GenBank/DDBJ databases">
        <title>Pseudoalteromonas ulvae TC14 Genome.</title>
        <authorList>
            <person name="Molmeret M."/>
        </authorList>
    </citation>
    <scope>NUCLEOTIDE SEQUENCE [LARGE SCALE GENOMIC DNA]</scope>
    <source>
        <strain evidence="2">TC14</strain>
    </source>
</reference>
<organism evidence="2 3">
    <name type="scientific">Pseudoalteromonas ulvae</name>
    <dbReference type="NCBI Taxonomy" id="107327"/>
    <lineage>
        <taxon>Bacteria</taxon>
        <taxon>Pseudomonadati</taxon>
        <taxon>Pseudomonadota</taxon>
        <taxon>Gammaproteobacteria</taxon>
        <taxon>Alteromonadales</taxon>
        <taxon>Pseudoalteromonadaceae</taxon>
        <taxon>Pseudoalteromonas</taxon>
    </lineage>
</organism>